<organism evidence="1 2">
    <name type="scientific">Dallia pectoralis</name>
    <name type="common">Alaska blackfish</name>
    <dbReference type="NCBI Taxonomy" id="75939"/>
    <lineage>
        <taxon>Eukaryota</taxon>
        <taxon>Metazoa</taxon>
        <taxon>Chordata</taxon>
        <taxon>Craniata</taxon>
        <taxon>Vertebrata</taxon>
        <taxon>Euteleostomi</taxon>
        <taxon>Actinopterygii</taxon>
        <taxon>Neopterygii</taxon>
        <taxon>Teleostei</taxon>
        <taxon>Protacanthopterygii</taxon>
        <taxon>Esociformes</taxon>
        <taxon>Umbridae</taxon>
        <taxon>Dallia</taxon>
    </lineage>
</organism>
<proteinExistence type="predicted"/>
<reference evidence="1" key="1">
    <citation type="submission" date="2021-05" db="EMBL/GenBank/DDBJ databases">
        <authorList>
            <person name="Pan Q."/>
            <person name="Jouanno E."/>
            <person name="Zahm M."/>
            <person name="Klopp C."/>
            <person name="Cabau C."/>
            <person name="Louis A."/>
            <person name="Berthelot C."/>
            <person name="Parey E."/>
            <person name="Roest Crollius H."/>
            <person name="Montfort J."/>
            <person name="Robinson-Rechavi M."/>
            <person name="Bouchez O."/>
            <person name="Lampietro C."/>
            <person name="Lopez Roques C."/>
            <person name="Donnadieu C."/>
            <person name="Postlethwait J."/>
            <person name="Bobe J."/>
            <person name="Dillon D."/>
            <person name="Chandos A."/>
            <person name="von Hippel F."/>
            <person name="Guiguen Y."/>
        </authorList>
    </citation>
    <scope>NUCLEOTIDE SEQUENCE</scope>
    <source>
        <strain evidence="1">YG-Jan2019</strain>
    </source>
</reference>
<dbReference type="EMBL" id="CM055762">
    <property type="protein sequence ID" value="KAJ7985876.1"/>
    <property type="molecule type" value="Genomic_DNA"/>
</dbReference>
<keyword evidence="2" id="KW-1185">Reference proteome</keyword>
<evidence type="ECO:0000313" key="2">
    <source>
        <dbReference type="Proteomes" id="UP001157502"/>
    </source>
</evidence>
<protein>
    <submittedName>
        <fullName evidence="1">Uncharacterized protein</fullName>
    </submittedName>
</protein>
<comment type="caution">
    <text evidence="1">The sequence shown here is derived from an EMBL/GenBank/DDBJ whole genome shotgun (WGS) entry which is preliminary data.</text>
</comment>
<accession>A0ACC2F3E1</accession>
<name>A0ACC2F3E1_DALPE</name>
<dbReference type="Proteomes" id="UP001157502">
    <property type="component" value="Chromosome 35"/>
</dbReference>
<evidence type="ECO:0000313" key="1">
    <source>
        <dbReference type="EMBL" id="KAJ7985876.1"/>
    </source>
</evidence>
<gene>
    <name evidence="1" type="ORF">DPEC_G00345010</name>
</gene>
<sequence>MHISYSTRHLLLSGNITTNPSKPNLFGGQYIMLRRAFVIRRRLAELGALIRVSASLGIGRVGKPRVLWVTRLGYGAVGHRCGTYLSPPHELPSADMTGYVGRPAVNKYEYLMSVL</sequence>